<feature type="compositionally biased region" description="Low complexity" evidence="11">
    <location>
        <begin position="353"/>
        <end position="365"/>
    </location>
</feature>
<dbReference type="Pfam" id="PF07647">
    <property type="entry name" value="SAM_2"/>
    <property type="match status" value="1"/>
</dbReference>
<dbReference type="InterPro" id="IPR013761">
    <property type="entry name" value="SAM/pointed_sf"/>
</dbReference>
<dbReference type="FunFam" id="1.10.510.10:FF:000334">
    <property type="entry name" value="Serine/threonine-protein kinase STE11"/>
    <property type="match status" value="1"/>
</dbReference>
<evidence type="ECO:0000256" key="6">
    <source>
        <dbReference type="ARBA" id="ARBA00022777"/>
    </source>
</evidence>
<keyword evidence="6" id="KW-0418">Kinase</keyword>
<dbReference type="CDD" id="cd09534">
    <property type="entry name" value="SAM_Ste11_fungal"/>
    <property type="match status" value="1"/>
</dbReference>
<keyword evidence="7 10" id="KW-0067">ATP-binding</keyword>
<dbReference type="PANTHER" id="PTHR11584">
    <property type="entry name" value="SERINE/THREONINE PROTEIN KINASE"/>
    <property type="match status" value="1"/>
</dbReference>
<dbReference type="SMART" id="SM00454">
    <property type="entry name" value="SAM"/>
    <property type="match status" value="1"/>
</dbReference>
<dbReference type="SMART" id="SM00220">
    <property type="entry name" value="S_TKc"/>
    <property type="match status" value="1"/>
</dbReference>
<proteinExistence type="inferred from homology"/>
<dbReference type="FunFam" id="3.30.200.20:FF:000387">
    <property type="entry name" value="Serine/threonine-protein kinase STE11"/>
    <property type="match status" value="1"/>
</dbReference>
<evidence type="ECO:0000313" key="15">
    <source>
        <dbReference type="Proteomes" id="UP001165063"/>
    </source>
</evidence>
<dbReference type="Gene3D" id="1.10.510.10">
    <property type="entry name" value="Transferase(Phosphotransferase) domain 1"/>
    <property type="match status" value="1"/>
</dbReference>
<evidence type="ECO:0000256" key="8">
    <source>
        <dbReference type="ARBA" id="ARBA00047559"/>
    </source>
</evidence>
<evidence type="ECO:0000256" key="10">
    <source>
        <dbReference type="PROSITE-ProRule" id="PRU10141"/>
    </source>
</evidence>
<evidence type="ECO:0000259" key="12">
    <source>
        <dbReference type="PROSITE" id="PS50011"/>
    </source>
</evidence>
<keyword evidence="5 10" id="KW-0547">Nucleotide-binding</keyword>
<dbReference type="Pfam" id="PF14847">
    <property type="entry name" value="Ras_bdg_2"/>
    <property type="match status" value="1"/>
</dbReference>
<comment type="catalytic activity">
    <reaction evidence="8">
        <text>L-threonyl-[protein] + ATP = O-phospho-L-threonyl-[protein] + ADP + H(+)</text>
        <dbReference type="Rhea" id="RHEA:46608"/>
        <dbReference type="Rhea" id="RHEA-COMP:11060"/>
        <dbReference type="Rhea" id="RHEA-COMP:11605"/>
        <dbReference type="ChEBI" id="CHEBI:15378"/>
        <dbReference type="ChEBI" id="CHEBI:30013"/>
        <dbReference type="ChEBI" id="CHEBI:30616"/>
        <dbReference type="ChEBI" id="CHEBI:61977"/>
        <dbReference type="ChEBI" id="CHEBI:456216"/>
        <dbReference type="EC" id="2.7.11.25"/>
    </reaction>
</comment>
<keyword evidence="3" id="KW-0723">Serine/threonine-protein kinase</keyword>
<reference evidence="14" key="1">
    <citation type="submission" date="2023-04" db="EMBL/GenBank/DDBJ databases">
        <title>Ambrosiozyma monospora NBRC 1965.</title>
        <authorList>
            <person name="Ichikawa N."/>
            <person name="Sato H."/>
            <person name="Tonouchi N."/>
        </authorList>
    </citation>
    <scope>NUCLEOTIDE SEQUENCE</scope>
    <source>
        <strain evidence="14">NBRC 1965</strain>
    </source>
</reference>
<dbReference type="InterPro" id="IPR017441">
    <property type="entry name" value="Protein_kinase_ATP_BS"/>
</dbReference>
<evidence type="ECO:0000256" key="2">
    <source>
        <dbReference type="ARBA" id="ARBA00012406"/>
    </source>
</evidence>
<dbReference type="Gene3D" id="3.10.20.90">
    <property type="entry name" value="Phosphatidylinositol 3-kinase Catalytic Subunit, Chain A, domain 1"/>
    <property type="match status" value="1"/>
</dbReference>
<evidence type="ECO:0000313" key="14">
    <source>
        <dbReference type="EMBL" id="GMG26632.1"/>
    </source>
</evidence>
<evidence type="ECO:0000256" key="4">
    <source>
        <dbReference type="ARBA" id="ARBA00022679"/>
    </source>
</evidence>
<dbReference type="InterPro" id="IPR008271">
    <property type="entry name" value="Ser/Thr_kinase_AS"/>
</dbReference>
<comment type="caution">
    <text evidence="14">The sequence shown here is derived from an EMBL/GenBank/DDBJ whole genome shotgun (WGS) entry which is preliminary data.</text>
</comment>
<evidence type="ECO:0000256" key="9">
    <source>
        <dbReference type="ARBA" id="ARBA00048329"/>
    </source>
</evidence>
<dbReference type="InterPro" id="IPR001660">
    <property type="entry name" value="SAM"/>
</dbReference>
<dbReference type="EMBL" id="BSXU01001361">
    <property type="protein sequence ID" value="GMG26632.1"/>
    <property type="molecule type" value="Genomic_DNA"/>
</dbReference>
<dbReference type="SUPFAM" id="SSF47769">
    <property type="entry name" value="SAM/Pointed domain"/>
    <property type="match status" value="1"/>
</dbReference>
<dbReference type="PROSITE" id="PS00107">
    <property type="entry name" value="PROTEIN_KINASE_ATP"/>
    <property type="match status" value="1"/>
</dbReference>
<name>A0A9W7DFM6_AMBMO</name>
<dbReference type="Proteomes" id="UP001165063">
    <property type="component" value="Unassembled WGS sequence"/>
</dbReference>
<dbReference type="PROSITE" id="PS50011">
    <property type="entry name" value="PROTEIN_KINASE_DOM"/>
    <property type="match status" value="1"/>
</dbReference>
<dbReference type="PANTHER" id="PTHR11584:SF369">
    <property type="entry name" value="MITOGEN-ACTIVATED PROTEIN KINASE KINASE KINASE 19-RELATED"/>
    <property type="match status" value="1"/>
</dbReference>
<feature type="domain" description="SAM" evidence="13">
    <location>
        <begin position="1"/>
        <end position="62"/>
    </location>
</feature>
<accession>A0A9W7DFM6</accession>
<dbReference type="InterPro" id="IPR029458">
    <property type="entry name" value="Ras-bd_By2"/>
</dbReference>
<dbReference type="SMART" id="SM01304">
    <property type="entry name" value="Ras_bdg_2"/>
    <property type="match status" value="1"/>
</dbReference>
<evidence type="ECO:0000256" key="7">
    <source>
        <dbReference type="ARBA" id="ARBA00022840"/>
    </source>
</evidence>
<evidence type="ECO:0000256" key="3">
    <source>
        <dbReference type="ARBA" id="ARBA00022527"/>
    </source>
</evidence>
<evidence type="ECO:0000256" key="5">
    <source>
        <dbReference type="ARBA" id="ARBA00022741"/>
    </source>
</evidence>
<gene>
    <name evidence="14" type="ORF">Amon01_000330600</name>
</gene>
<feature type="compositionally biased region" description="Polar residues" evidence="11">
    <location>
        <begin position="592"/>
        <end position="607"/>
    </location>
</feature>
<evidence type="ECO:0000259" key="13">
    <source>
        <dbReference type="PROSITE" id="PS50105"/>
    </source>
</evidence>
<dbReference type="SUPFAM" id="SSF56112">
    <property type="entry name" value="Protein kinase-like (PK-like)"/>
    <property type="match status" value="1"/>
</dbReference>
<evidence type="ECO:0000256" key="11">
    <source>
        <dbReference type="SAM" id="MobiDB-lite"/>
    </source>
</evidence>
<feature type="binding site" evidence="10">
    <location>
        <position position="460"/>
    </location>
    <ligand>
        <name>ATP</name>
        <dbReference type="ChEBI" id="CHEBI:30616"/>
    </ligand>
</feature>
<evidence type="ECO:0000256" key="1">
    <source>
        <dbReference type="ARBA" id="ARBA00006529"/>
    </source>
</evidence>
<keyword evidence="4" id="KW-0808">Transferase</keyword>
<comment type="similarity">
    <text evidence="1">Belongs to the protein kinase superfamily. STE Ser/Thr protein kinase family. MAP kinase kinase kinase subfamily.</text>
</comment>
<sequence>MYTLSQYLKTVDCQDYLQVFVENDITPDLLPQLDKSALKEMGIEKVGDRLRILILVQLLNMEKLKSLIPLNDMVSTAAIGSSSFHKVEKNVWQKQQQVLTPAATPATGKPSANVVTIISQDGRSHQLDISGCFNSTAIKTKALKTLGISKPKVEEWSAYYMDNKIGQPHLMFDVELTTVCHSVDREERGRIMLCPLDDQLSYEAIQMSNKLSHIKGGNEHIMKNIMGQRPPSQLISSNLGEYFPETGASQLKVAMRNSVRVSMYGNKILQQQLQQGGNIRDTIYNARNSVYSNISAFSRPLSMVSSVFSMGVGIPAAPNQTPTIGDIMLNNTSAVDTIREESDEIDMGNTLSNPPQNQTPQQQEAQADDDETKTIHSGSTGKVSIPRRNSKRPTSIIELLEDGEDEDDFFDSSEELISNLSQESREGPSVWHKGSKIGQGSFGTVYLGLDGITGALMAVKQVDLPKSSTENSKISMIDALKLEMSLLKELNHENIVRYLGSSSDAQRLYIFLEYIPGGSVSSMLNTYGPFEEPLVRNFITQVLIGLRYLHGEGIIHRDIKGANILIDINGIVKISDFGISKKIPADVKDDSSPNTPKSLTEEQAATSTKKKRASLQGSVYWMAPEVVKQIAYTDRADIWSVGCLIVEMYSGKHPYPGFSQMQAIFRIGTLTLPDIPNNATDTAKEFLALTFETDYTKRSSAVQLLKHPFITPLIGRSASVRRG</sequence>
<dbReference type="GO" id="GO:0005524">
    <property type="term" value="F:ATP binding"/>
    <property type="evidence" value="ECO:0007669"/>
    <property type="project" value="UniProtKB-UniRule"/>
</dbReference>
<dbReference type="Pfam" id="PF00069">
    <property type="entry name" value="Pkinase"/>
    <property type="match status" value="1"/>
</dbReference>
<dbReference type="InterPro" id="IPR000719">
    <property type="entry name" value="Prot_kinase_dom"/>
</dbReference>
<organism evidence="14 15">
    <name type="scientific">Ambrosiozyma monospora</name>
    <name type="common">Yeast</name>
    <name type="synonym">Endomycopsis monosporus</name>
    <dbReference type="NCBI Taxonomy" id="43982"/>
    <lineage>
        <taxon>Eukaryota</taxon>
        <taxon>Fungi</taxon>
        <taxon>Dikarya</taxon>
        <taxon>Ascomycota</taxon>
        <taxon>Saccharomycotina</taxon>
        <taxon>Pichiomycetes</taxon>
        <taxon>Pichiales</taxon>
        <taxon>Pichiaceae</taxon>
        <taxon>Ambrosiozyma</taxon>
    </lineage>
</organism>
<dbReference type="Gene3D" id="1.10.150.50">
    <property type="entry name" value="Transcription Factor, Ets-1"/>
    <property type="match status" value="1"/>
</dbReference>
<dbReference type="OrthoDB" id="266718at2759"/>
<protein>
    <recommendedName>
        <fullName evidence="2">mitogen-activated protein kinase kinase kinase</fullName>
        <ecNumber evidence="2">2.7.11.25</ecNumber>
    </recommendedName>
</protein>
<dbReference type="EC" id="2.7.11.25" evidence="2"/>
<keyword evidence="15" id="KW-1185">Reference proteome</keyword>
<dbReference type="InterPro" id="IPR011009">
    <property type="entry name" value="Kinase-like_dom_sf"/>
</dbReference>
<feature type="region of interest" description="Disordered" evidence="11">
    <location>
        <begin position="345"/>
        <end position="389"/>
    </location>
</feature>
<comment type="catalytic activity">
    <reaction evidence="9">
        <text>L-seryl-[protein] + ATP = O-phospho-L-seryl-[protein] + ADP + H(+)</text>
        <dbReference type="Rhea" id="RHEA:17989"/>
        <dbReference type="Rhea" id="RHEA-COMP:9863"/>
        <dbReference type="Rhea" id="RHEA-COMP:11604"/>
        <dbReference type="ChEBI" id="CHEBI:15378"/>
        <dbReference type="ChEBI" id="CHEBI:29999"/>
        <dbReference type="ChEBI" id="CHEBI:30616"/>
        <dbReference type="ChEBI" id="CHEBI:83421"/>
        <dbReference type="ChEBI" id="CHEBI:456216"/>
        <dbReference type="EC" id="2.7.11.25"/>
    </reaction>
</comment>
<dbReference type="AlphaFoldDB" id="A0A9W7DFM6"/>
<feature type="domain" description="Protein kinase" evidence="12">
    <location>
        <begin position="431"/>
        <end position="710"/>
    </location>
</feature>
<dbReference type="PROSITE" id="PS50105">
    <property type="entry name" value="SAM_DOMAIN"/>
    <property type="match status" value="1"/>
</dbReference>
<dbReference type="PROSITE" id="PS00108">
    <property type="entry name" value="PROTEIN_KINASE_ST"/>
    <property type="match status" value="1"/>
</dbReference>
<dbReference type="GO" id="GO:0004709">
    <property type="term" value="F:MAP kinase kinase kinase activity"/>
    <property type="evidence" value="ECO:0007669"/>
    <property type="project" value="UniProtKB-EC"/>
</dbReference>
<feature type="region of interest" description="Disordered" evidence="11">
    <location>
        <begin position="585"/>
        <end position="610"/>
    </location>
</feature>
<dbReference type="GO" id="GO:0030447">
    <property type="term" value="P:filamentous growth"/>
    <property type="evidence" value="ECO:0007669"/>
    <property type="project" value="UniProtKB-ARBA"/>
</dbReference>